<evidence type="ECO:0000259" key="8">
    <source>
        <dbReference type="PROSITE" id="PS51161"/>
    </source>
</evidence>
<dbReference type="EMBL" id="MFIV01000037">
    <property type="protein sequence ID" value="OGF99201.1"/>
    <property type="molecule type" value="Genomic_DNA"/>
</dbReference>
<dbReference type="InterPro" id="IPR055173">
    <property type="entry name" value="NrdR-like_N"/>
</dbReference>
<evidence type="ECO:0000256" key="6">
    <source>
        <dbReference type="ARBA" id="ARBA00023163"/>
    </source>
</evidence>
<keyword evidence="7" id="KW-0863">Zinc-finger</keyword>
<dbReference type="Proteomes" id="UP000176992">
    <property type="component" value="Unassembled WGS sequence"/>
</dbReference>
<gene>
    <name evidence="7" type="primary">nrdR</name>
    <name evidence="9" type="ORF">A2Z86_06845</name>
</gene>
<keyword evidence="2 7" id="KW-0547">Nucleotide-binding</keyword>
<dbReference type="NCBIfam" id="TIGR00244">
    <property type="entry name" value="transcriptional regulator NrdR"/>
    <property type="match status" value="1"/>
</dbReference>
<evidence type="ECO:0000313" key="10">
    <source>
        <dbReference type="Proteomes" id="UP000176992"/>
    </source>
</evidence>
<evidence type="ECO:0000256" key="4">
    <source>
        <dbReference type="ARBA" id="ARBA00023015"/>
    </source>
</evidence>
<sequence length="156" mass="18448">MKCPYCNHLESRVVDSRSVKDGSLIRRRRECENCKRRFTTYEYVETIPLMVIKNDGRREPYNREKLKLGLITSCKKRPVRMDEIDSLILRVEKMIDRLNVSEVPSKLLGEEVIKNLKALDPVAYVRFASVYYRFEAVSEFEKKIKELDPAKDSRKK</sequence>
<dbReference type="Pfam" id="PF03477">
    <property type="entry name" value="ATP-cone"/>
    <property type="match status" value="1"/>
</dbReference>
<evidence type="ECO:0000256" key="7">
    <source>
        <dbReference type="HAMAP-Rule" id="MF_00440"/>
    </source>
</evidence>
<accession>A0A1F5YH67</accession>
<dbReference type="InterPro" id="IPR003796">
    <property type="entry name" value="RNR_NrdR-like"/>
</dbReference>
<organism evidence="9 10">
    <name type="scientific">Candidatus Glassbacteria bacterium GWA2_58_10</name>
    <dbReference type="NCBI Taxonomy" id="1817865"/>
    <lineage>
        <taxon>Bacteria</taxon>
        <taxon>Candidatus Glassiibacteriota</taxon>
    </lineage>
</organism>
<dbReference type="GO" id="GO:0005524">
    <property type="term" value="F:ATP binding"/>
    <property type="evidence" value="ECO:0007669"/>
    <property type="project" value="UniProtKB-UniRule"/>
</dbReference>
<dbReference type="GO" id="GO:0045892">
    <property type="term" value="P:negative regulation of DNA-templated transcription"/>
    <property type="evidence" value="ECO:0007669"/>
    <property type="project" value="UniProtKB-UniRule"/>
</dbReference>
<dbReference type="GO" id="GO:0008270">
    <property type="term" value="F:zinc ion binding"/>
    <property type="evidence" value="ECO:0007669"/>
    <property type="project" value="UniProtKB-UniRule"/>
</dbReference>
<comment type="cofactor">
    <cofactor evidence="7">
        <name>Zn(2+)</name>
        <dbReference type="ChEBI" id="CHEBI:29105"/>
    </cofactor>
    <text evidence="7">Binds 1 zinc ion.</text>
</comment>
<dbReference type="GO" id="GO:0003677">
    <property type="term" value="F:DNA binding"/>
    <property type="evidence" value="ECO:0007669"/>
    <property type="project" value="UniProtKB-KW"/>
</dbReference>
<name>A0A1F5YH67_9BACT</name>
<evidence type="ECO:0000256" key="5">
    <source>
        <dbReference type="ARBA" id="ARBA00023125"/>
    </source>
</evidence>
<reference evidence="9 10" key="1">
    <citation type="journal article" date="2016" name="Nat. Commun.">
        <title>Thousands of microbial genomes shed light on interconnected biogeochemical processes in an aquifer system.</title>
        <authorList>
            <person name="Anantharaman K."/>
            <person name="Brown C.T."/>
            <person name="Hug L.A."/>
            <person name="Sharon I."/>
            <person name="Castelle C.J."/>
            <person name="Probst A.J."/>
            <person name="Thomas B.C."/>
            <person name="Singh A."/>
            <person name="Wilkins M.J."/>
            <person name="Karaoz U."/>
            <person name="Brodie E.L."/>
            <person name="Williams K.H."/>
            <person name="Hubbard S.S."/>
            <person name="Banfield J.F."/>
        </authorList>
    </citation>
    <scope>NUCLEOTIDE SEQUENCE [LARGE SCALE GENOMIC DNA]</scope>
</reference>
<evidence type="ECO:0000256" key="2">
    <source>
        <dbReference type="ARBA" id="ARBA00022741"/>
    </source>
</evidence>
<protein>
    <recommendedName>
        <fullName evidence="7">Transcriptional repressor NrdR</fullName>
    </recommendedName>
</protein>
<keyword evidence="5 7" id="KW-0238">DNA-binding</keyword>
<comment type="caution">
    <text evidence="9">The sequence shown here is derived from an EMBL/GenBank/DDBJ whole genome shotgun (WGS) entry which is preliminary data.</text>
</comment>
<keyword evidence="3 7" id="KW-0067">ATP-binding</keyword>
<evidence type="ECO:0000313" key="9">
    <source>
        <dbReference type="EMBL" id="OGF99201.1"/>
    </source>
</evidence>
<keyword evidence="1 7" id="KW-0678">Repressor</keyword>
<dbReference type="InterPro" id="IPR005144">
    <property type="entry name" value="ATP-cone_dom"/>
</dbReference>
<keyword evidence="6 7" id="KW-0804">Transcription</keyword>
<dbReference type="Pfam" id="PF22811">
    <property type="entry name" value="Zn_ribbon_NrdR"/>
    <property type="match status" value="1"/>
</dbReference>
<evidence type="ECO:0000256" key="3">
    <source>
        <dbReference type="ARBA" id="ARBA00022840"/>
    </source>
</evidence>
<keyword evidence="7" id="KW-0862">Zinc</keyword>
<dbReference type="PANTHER" id="PTHR30455:SF2">
    <property type="entry name" value="TRANSCRIPTIONAL REPRESSOR NRDR"/>
    <property type="match status" value="1"/>
</dbReference>
<evidence type="ECO:0000256" key="1">
    <source>
        <dbReference type="ARBA" id="ARBA00022491"/>
    </source>
</evidence>
<keyword evidence="4 7" id="KW-0805">Transcription regulation</keyword>
<dbReference type="PANTHER" id="PTHR30455">
    <property type="entry name" value="TRANSCRIPTIONAL REPRESSOR NRDR"/>
    <property type="match status" value="1"/>
</dbReference>
<dbReference type="HAMAP" id="MF_00440">
    <property type="entry name" value="NrdR"/>
    <property type="match status" value="1"/>
</dbReference>
<comment type="function">
    <text evidence="7">Negatively regulates transcription of bacterial ribonucleotide reductase nrd genes and operons by binding to NrdR-boxes.</text>
</comment>
<comment type="similarity">
    <text evidence="7">Belongs to the NrdR family.</text>
</comment>
<feature type="zinc finger region" evidence="7">
    <location>
        <begin position="3"/>
        <end position="34"/>
    </location>
</feature>
<dbReference type="AlphaFoldDB" id="A0A1F5YH67"/>
<keyword evidence="7" id="KW-0479">Metal-binding</keyword>
<feature type="domain" description="ATP-cone" evidence="8">
    <location>
        <begin position="49"/>
        <end position="139"/>
    </location>
</feature>
<dbReference type="PROSITE" id="PS51161">
    <property type="entry name" value="ATP_CONE"/>
    <property type="match status" value="1"/>
</dbReference>
<proteinExistence type="inferred from homology"/>